<dbReference type="CDD" id="cd04202">
    <property type="entry name" value="CuRO_D2_2dMcoN_like"/>
    <property type="match status" value="2"/>
</dbReference>
<dbReference type="PANTHER" id="PTHR11709">
    <property type="entry name" value="MULTI-COPPER OXIDASE"/>
    <property type="match status" value="1"/>
</dbReference>
<keyword evidence="2" id="KW-0560">Oxidoreductase</keyword>
<dbReference type="Gene3D" id="2.60.40.420">
    <property type="entry name" value="Cupredoxins - blue copper proteins"/>
    <property type="match status" value="2"/>
</dbReference>
<dbReference type="PROSITE" id="PS00080">
    <property type="entry name" value="MULTICOPPER_OXIDASE2"/>
    <property type="match status" value="1"/>
</dbReference>
<proteinExistence type="predicted"/>
<evidence type="ECO:0000256" key="3">
    <source>
        <dbReference type="ARBA" id="ARBA00023008"/>
    </source>
</evidence>
<keyword evidence="3" id="KW-0186">Copper</keyword>
<evidence type="ECO:0000256" key="4">
    <source>
        <dbReference type="SAM" id="MobiDB-lite"/>
    </source>
</evidence>
<evidence type="ECO:0000256" key="1">
    <source>
        <dbReference type="ARBA" id="ARBA00022723"/>
    </source>
</evidence>
<dbReference type="PANTHER" id="PTHR11709:SF394">
    <property type="entry name" value="FI03373P-RELATED"/>
    <property type="match status" value="1"/>
</dbReference>
<evidence type="ECO:0000259" key="7">
    <source>
        <dbReference type="Pfam" id="PF07732"/>
    </source>
</evidence>
<comment type="caution">
    <text evidence="8">The sequence shown here is derived from an EMBL/GenBank/DDBJ whole genome shotgun (WGS) entry which is preliminary data.</text>
</comment>
<evidence type="ECO:0000313" key="9">
    <source>
        <dbReference type="Proteomes" id="UP001527181"/>
    </source>
</evidence>
<feature type="domain" description="Plastocyanin-like" evidence="5">
    <location>
        <begin position="249"/>
        <end position="365"/>
    </location>
</feature>
<dbReference type="Pfam" id="PF07732">
    <property type="entry name" value="Cu-oxidase_3"/>
    <property type="match status" value="1"/>
</dbReference>
<dbReference type="InterPro" id="IPR045087">
    <property type="entry name" value="Cu-oxidase_fam"/>
</dbReference>
<accession>A0ABT4GYU0</accession>
<dbReference type="Pfam" id="PF00394">
    <property type="entry name" value="Cu-oxidase"/>
    <property type="match status" value="1"/>
</dbReference>
<evidence type="ECO:0000256" key="2">
    <source>
        <dbReference type="ARBA" id="ARBA00023002"/>
    </source>
</evidence>
<evidence type="ECO:0000259" key="5">
    <source>
        <dbReference type="Pfam" id="PF00394"/>
    </source>
</evidence>
<dbReference type="InterPro" id="IPR033138">
    <property type="entry name" value="Cu_oxidase_CS"/>
</dbReference>
<dbReference type="PROSITE" id="PS00079">
    <property type="entry name" value="MULTICOPPER_OXIDASE1"/>
    <property type="match status" value="1"/>
</dbReference>
<dbReference type="InterPro" id="IPR002355">
    <property type="entry name" value="Cu_oxidase_Cu_BS"/>
</dbReference>
<reference evidence="8 9" key="1">
    <citation type="submission" date="2022-05" db="EMBL/GenBank/DDBJ databases">
        <title>Genome Sequencing of Bee-Associated Microbes.</title>
        <authorList>
            <person name="Dunlap C."/>
        </authorList>
    </citation>
    <scope>NUCLEOTIDE SEQUENCE [LARGE SCALE GENOMIC DNA]</scope>
    <source>
        <strain evidence="8 9">NRRL B-04010</strain>
    </source>
</reference>
<keyword evidence="9" id="KW-1185">Reference proteome</keyword>
<dbReference type="InterPro" id="IPR011706">
    <property type="entry name" value="Cu-oxidase_C"/>
</dbReference>
<protein>
    <submittedName>
        <fullName evidence="8">Multicopper oxidase family protein</fullName>
    </submittedName>
</protein>
<dbReference type="InterPro" id="IPR001117">
    <property type="entry name" value="Cu-oxidase_2nd"/>
</dbReference>
<dbReference type="CDD" id="cd13860">
    <property type="entry name" value="CuRO_1_2dMco_1"/>
    <property type="match status" value="1"/>
</dbReference>
<feature type="region of interest" description="Disordered" evidence="4">
    <location>
        <begin position="32"/>
        <end position="66"/>
    </location>
</feature>
<dbReference type="Proteomes" id="UP001527181">
    <property type="component" value="Unassembled WGS sequence"/>
</dbReference>
<evidence type="ECO:0000313" key="8">
    <source>
        <dbReference type="EMBL" id="MCY9761840.1"/>
    </source>
</evidence>
<feature type="compositionally biased region" description="Polar residues" evidence="4">
    <location>
        <begin position="40"/>
        <end position="58"/>
    </location>
</feature>
<keyword evidence="1" id="KW-0479">Metal-binding</keyword>
<name>A0ABT4GYU0_PAEAL</name>
<dbReference type="EMBL" id="JAMDNP010000023">
    <property type="protein sequence ID" value="MCY9761840.1"/>
    <property type="molecule type" value="Genomic_DNA"/>
</dbReference>
<organism evidence="8 9">
    <name type="scientific">Paenibacillus alvei</name>
    <name type="common">Bacillus alvei</name>
    <dbReference type="NCBI Taxonomy" id="44250"/>
    <lineage>
        <taxon>Bacteria</taxon>
        <taxon>Bacillati</taxon>
        <taxon>Bacillota</taxon>
        <taxon>Bacilli</taxon>
        <taxon>Bacillales</taxon>
        <taxon>Paenibacillaceae</taxon>
        <taxon>Paenibacillus</taxon>
    </lineage>
</organism>
<dbReference type="InterPro" id="IPR008972">
    <property type="entry name" value="Cupredoxin"/>
</dbReference>
<dbReference type="Pfam" id="PF07731">
    <property type="entry name" value="Cu-oxidase_2"/>
    <property type="match status" value="1"/>
</dbReference>
<feature type="domain" description="Plastocyanin-like" evidence="6">
    <location>
        <begin position="415"/>
        <end position="529"/>
    </location>
</feature>
<evidence type="ECO:0000259" key="6">
    <source>
        <dbReference type="Pfam" id="PF07731"/>
    </source>
</evidence>
<dbReference type="PROSITE" id="PS51257">
    <property type="entry name" value="PROKAR_LIPOPROTEIN"/>
    <property type="match status" value="1"/>
</dbReference>
<dbReference type="SUPFAM" id="SSF49503">
    <property type="entry name" value="Cupredoxins"/>
    <property type="match status" value="3"/>
</dbReference>
<feature type="domain" description="Plastocyanin-like" evidence="7">
    <location>
        <begin position="79"/>
        <end position="193"/>
    </location>
</feature>
<sequence length="546" mass="61089">MKSLFTTRYRVMQTMVITTVIAFVTSGCWNGGNDKDPTNMDHSSMENSQKSKLESNASPVKRTTHAASVDGTSLTITAQQSNLEVSNGVVLPVWTFNNSVPGPQIRVKVGDTVKIALKNELPEPVSIHWHGYPVPNSMDGIPGVTQDAVAPGKSFTYEFKATIPGTYWYHSHQDSVNQVDKGLYGSLIVEDPKEQYNRDYTLVFDEWMSAEAMNTEHTNENEPKDYSDMSGMDHSKMNMSNSSNNGMDHNTMQMGGHDMSMYDLYTINGKSGDAIEPLKVKQGDKVRLRLINAGYLSHRMHLQGHEFKVIATDGQPINNPAVIQDQILSIAPGERYDIEFIADNPGTWLLDEHSKEERVRNMRAVIQYEDITKPVVQSDTAETLPQFNLAAYGEIAKSLFTLEQTYDQRVTMNLNTAMKNGEMVYTINGKVFPDTDKIKVAKGDKVMVTFINRSPTDDHPMHLHGHFFQILSKNGQPLQGSPIIKDTLNVKPGEQYVIAFEADNPGDWMFHCHDLHHASAGMVTDVTYKDYKSSYVPNPNVGNKPE</sequence>
<gene>
    <name evidence="8" type="ORF">M5X12_14785</name>
</gene>
<dbReference type="InterPro" id="IPR011707">
    <property type="entry name" value="Cu-oxidase-like_N"/>
</dbReference>